<protein>
    <submittedName>
        <fullName evidence="1">Uncharacterized protein</fullName>
    </submittedName>
</protein>
<dbReference type="EMBL" id="CP063056">
    <property type="protein sequence ID" value="QPB42672.1"/>
    <property type="molecule type" value="Genomic_DNA"/>
</dbReference>
<accession>A0ABX6UX40</accession>
<keyword evidence="2" id="KW-1185">Reference proteome</keyword>
<evidence type="ECO:0000313" key="2">
    <source>
        <dbReference type="Proteomes" id="UP000663069"/>
    </source>
</evidence>
<dbReference type="Proteomes" id="UP000663069">
    <property type="component" value="Chromosome"/>
</dbReference>
<organism evidence="1 2">
    <name type="scientific">Rodentibacter haemolyticus</name>
    <dbReference type="NCBI Taxonomy" id="2778911"/>
    <lineage>
        <taxon>Bacteria</taxon>
        <taxon>Pseudomonadati</taxon>
        <taxon>Pseudomonadota</taxon>
        <taxon>Gammaproteobacteria</taxon>
        <taxon>Pasteurellales</taxon>
        <taxon>Pasteurellaceae</taxon>
        <taxon>Rodentibacter</taxon>
    </lineage>
</organism>
<dbReference type="RefSeq" id="WP_194812250.1">
    <property type="nucleotide sequence ID" value="NZ_CP063056.1"/>
</dbReference>
<evidence type="ECO:0000313" key="1">
    <source>
        <dbReference type="EMBL" id="QPB42672.1"/>
    </source>
</evidence>
<sequence length="58" mass="6497">MPNVILHYQDGSSFLCAENVTSKRAEEIKAYAEANKDDFGYRDVAMVEIEKSNQGGKQ</sequence>
<proteinExistence type="predicted"/>
<gene>
    <name evidence="1" type="ORF">IHV77_00655</name>
</gene>
<name>A0ABX6UX40_9PAST</name>
<reference evidence="1 2" key="1">
    <citation type="submission" date="2020-10" db="EMBL/GenBank/DDBJ databases">
        <title>Genome Sequencing of Rodentibacter spp. strain DSM111151.</title>
        <authorList>
            <person name="Benga L."/>
            <person name="Lautwein T."/>
        </authorList>
    </citation>
    <scope>NUCLEOTIDE SEQUENCE [LARGE SCALE GENOMIC DNA]</scope>
    <source>
        <strain evidence="1 2">DSM 111151</strain>
    </source>
</reference>